<dbReference type="RefSeq" id="WP_243538209.1">
    <property type="nucleotide sequence ID" value="NZ_CP093442.1"/>
</dbReference>
<dbReference type="InterPro" id="IPR010349">
    <property type="entry name" value="Asparaginase_II"/>
</dbReference>
<accession>A0ABY4CA77</accession>
<dbReference type="Pfam" id="PF06089">
    <property type="entry name" value="Asparaginase_II"/>
    <property type="match status" value="1"/>
</dbReference>
<proteinExistence type="predicted"/>
<dbReference type="EMBL" id="CP093442">
    <property type="protein sequence ID" value="UOF01644.1"/>
    <property type="molecule type" value="Genomic_DNA"/>
</dbReference>
<gene>
    <name evidence="1" type="ORF">MNR06_01590</name>
</gene>
<sequence length="334" mass="36082">MASRNPLIVEVTRGAVVESSHQVIGVVVDETGATKNFWGQPAFLTYPRSGIKMLQAIPFVESGAVDKFGLSDKHIALACASHKAEKDHLTALTEWMDKTGIKESNFICGPHLPYDENAAHEMLRKNQKPTVLCNNCAGKHSAIMSTCLHLGEDIAGYDKFDHPAQKRLRKILTETMKVDHSKVVYASDGCGIPTYAVTVQQMAVGMSTFINPKETPARKLAVDRIIRAVSAQPFYLAGSDHFVTSVIEKTQGRAIIKGGAEGIYCGFLTDKKLAFAVKASDGGARAAQVATAAILLNYGGLNADEFKALSKHTQPTVTNWRGDVVGQIRIAKGT</sequence>
<dbReference type="PANTHER" id="PTHR42110:SF1">
    <property type="entry name" value="L-ASPARAGINASE, PUTATIVE (AFU_ORTHOLOGUE AFUA_3G11890)-RELATED"/>
    <property type="match status" value="1"/>
</dbReference>
<reference evidence="1" key="1">
    <citation type="submission" date="2022-03" db="EMBL/GenBank/DDBJ databases">
        <title>Genome Identification and Characterization of new species Bdellovibrio reynosense LBG001 sp. nov. from a Mexico soil sample.</title>
        <authorList>
            <person name="Camilli A."/>
            <person name="Ajao Y."/>
            <person name="Guo X."/>
        </authorList>
    </citation>
    <scope>NUCLEOTIDE SEQUENCE</scope>
    <source>
        <strain evidence="1">LBG001</strain>
    </source>
</reference>
<name>A0ABY4CA77_9BACT</name>
<protein>
    <submittedName>
        <fullName evidence="1">Asparaginase</fullName>
    </submittedName>
</protein>
<evidence type="ECO:0000313" key="2">
    <source>
        <dbReference type="Proteomes" id="UP000830116"/>
    </source>
</evidence>
<organism evidence="1 2">
    <name type="scientific">Bdellovibrio reynosensis</name>
    <dbReference type="NCBI Taxonomy" id="2835041"/>
    <lineage>
        <taxon>Bacteria</taxon>
        <taxon>Pseudomonadati</taxon>
        <taxon>Bdellovibrionota</taxon>
        <taxon>Bdellovibrionia</taxon>
        <taxon>Bdellovibrionales</taxon>
        <taxon>Pseudobdellovibrionaceae</taxon>
        <taxon>Bdellovibrio</taxon>
    </lineage>
</organism>
<evidence type="ECO:0000313" key="1">
    <source>
        <dbReference type="EMBL" id="UOF01644.1"/>
    </source>
</evidence>
<dbReference type="Proteomes" id="UP000830116">
    <property type="component" value="Chromosome"/>
</dbReference>
<dbReference type="PANTHER" id="PTHR42110">
    <property type="entry name" value="L-ASPARAGINASE, PUTATIVE (AFU_ORTHOLOGUE AFUA_3G11890)-RELATED"/>
    <property type="match status" value="1"/>
</dbReference>
<keyword evidence="2" id="KW-1185">Reference proteome</keyword>